<feature type="transmembrane region" description="Helical" evidence="1">
    <location>
        <begin position="12"/>
        <end position="35"/>
    </location>
</feature>
<accession>A0A699ZDQ7</accession>
<dbReference type="EMBL" id="BLLF01001151">
    <property type="protein sequence ID" value="GFH17459.1"/>
    <property type="molecule type" value="Genomic_DNA"/>
</dbReference>
<dbReference type="Proteomes" id="UP000485058">
    <property type="component" value="Unassembled WGS sequence"/>
</dbReference>
<organism evidence="2 3">
    <name type="scientific">Haematococcus lacustris</name>
    <name type="common">Green alga</name>
    <name type="synonym">Haematococcus pluvialis</name>
    <dbReference type="NCBI Taxonomy" id="44745"/>
    <lineage>
        <taxon>Eukaryota</taxon>
        <taxon>Viridiplantae</taxon>
        <taxon>Chlorophyta</taxon>
        <taxon>core chlorophytes</taxon>
        <taxon>Chlorophyceae</taxon>
        <taxon>CS clade</taxon>
        <taxon>Chlamydomonadales</taxon>
        <taxon>Haematococcaceae</taxon>
        <taxon>Haematococcus</taxon>
    </lineage>
</organism>
<sequence>MPPRKRPSAQSGSVAAGLEAVLTVTLLVLLIAVVLGLPVGIVYISSKGLIFLVEALLHTFPQLRLAASRLHSLATPWLASSP</sequence>
<proteinExistence type="predicted"/>
<keyword evidence="1" id="KW-0812">Transmembrane</keyword>
<gene>
    <name evidence="2" type="ORF">HaLaN_14103</name>
</gene>
<keyword evidence="1" id="KW-0472">Membrane</keyword>
<name>A0A699ZDQ7_HAELA</name>
<evidence type="ECO:0000313" key="2">
    <source>
        <dbReference type="EMBL" id="GFH17459.1"/>
    </source>
</evidence>
<keyword evidence="1" id="KW-1133">Transmembrane helix</keyword>
<reference evidence="2 3" key="1">
    <citation type="submission" date="2020-02" db="EMBL/GenBank/DDBJ databases">
        <title>Draft genome sequence of Haematococcus lacustris strain NIES-144.</title>
        <authorList>
            <person name="Morimoto D."/>
            <person name="Nakagawa S."/>
            <person name="Yoshida T."/>
            <person name="Sawayama S."/>
        </authorList>
    </citation>
    <scope>NUCLEOTIDE SEQUENCE [LARGE SCALE GENOMIC DNA]</scope>
    <source>
        <strain evidence="2 3">NIES-144</strain>
    </source>
</reference>
<keyword evidence="3" id="KW-1185">Reference proteome</keyword>
<evidence type="ECO:0000256" key="1">
    <source>
        <dbReference type="SAM" id="Phobius"/>
    </source>
</evidence>
<evidence type="ECO:0000313" key="3">
    <source>
        <dbReference type="Proteomes" id="UP000485058"/>
    </source>
</evidence>
<comment type="caution">
    <text evidence="2">The sequence shown here is derived from an EMBL/GenBank/DDBJ whole genome shotgun (WGS) entry which is preliminary data.</text>
</comment>
<dbReference type="AlphaFoldDB" id="A0A699ZDQ7"/>
<protein>
    <submittedName>
        <fullName evidence="2">Uncharacterized protein</fullName>
    </submittedName>
</protein>